<sequence>MHMVLHVLQTFRSYNNRHRQDCFVPKCHILLRFEVPEVSIQSNIVMNLKNIVVVCNRQNLSAPENVNLPYPLVPLKLTARLSLKSSSYSLYLLISTGNGMSDDEEDQIQDRIVASPSPLPH</sequence>
<comment type="caution">
    <text evidence="2">The sequence shown here is derived from an EMBL/GenBank/DDBJ whole genome shotgun (WGS) entry which is preliminary data.</text>
</comment>
<dbReference type="Proteomes" id="UP000324800">
    <property type="component" value="Unassembled WGS sequence"/>
</dbReference>
<dbReference type="AlphaFoldDB" id="A0A5J4W226"/>
<evidence type="ECO:0000256" key="1">
    <source>
        <dbReference type="SAM" id="MobiDB-lite"/>
    </source>
</evidence>
<dbReference type="EMBL" id="SNRW01003742">
    <property type="protein sequence ID" value="KAA6389034.1"/>
    <property type="molecule type" value="Genomic_DNA"/>
</dbReference>
<name>A0A5J4W226_9EUKA</name>
<feature type="region of interest" description="Disordered" evidence="1">
    <location>
        <begin position="98"/>
        <end position="121"/>
    </location>
</feature>
<protein>
    <submittedName>
        <fullName evidence="2">Uncharacterized protein</fullName>
    </submittedName>
</protein>
<proteinExistence type="predicted"/>
<organism evidence="2 3">
    <name type="scientific">Streblomastix strix</name>
    <dbReference type="NCBI Taxonomy" id="222440"/>
    <lineage>
        <taxon>Eukaryota</taxon>
        <taxon>Metamonada</taxon>
        <taxon>Preaxostyla</taxon>
        <taxon>Oxymonadida</taxon>
        <taxon>Streblomastigidae</taxon>
        <taxon>Streblomastix</taxon>
    </lineage>
</organism>
<reference evidence="2 3" key="1">
    <citation type="submission" date="2019-03" db="EMBL/GenBank/DDBJ databases">
        <title>Single cell metagenomics reveals metabolic interactions within the superorganism composed of flagellate Streblomastix strix and complex community of Bacteroidetes bacteria on its surface.</title>
        <authorList>
            <person name="Treitli S.C."/>
            <person name="Kolisko M."/>
            <person name="Husnik F."/>
            <person name="Keeling P."/>
            <person name="Hampl V."/>
        </authorList>
    </citation>
    <scope>NUCLEOTIDE SEQUENCE [LARGE SCALE GENOMIC DNA]</scope>
    <source>
        <strain evidence="2">ST1C</strain>
    </source>
</reference>
<accession>A0A5J4W226</accession>
<evidence type="ECO:0000313" key="3">
    <source>
        <dbReference type="Proteomes" id="UP000324800"/>
    </source>
</evidence>
<evidence type="ECO:0000313" key="2">
    <source>
        <dbReference type="EMBL" id="KAA6389034.1"/>
    </source>
</evidence>
<gene>
    <name evidence="2" type="ORF">EZS28_015440</name>
</gene>